<comment type="subcellular location">
    <subcellularLocation>
        <location evidence="2">Cell membrane</location>
        <topology evidence="2">Lipid-anchor</topology>
        <topology evidence="2">GPI-anchor</topology>
    </subcellularLocation>
</comment>
<gene>
    <name evidence="11" type="ORF">TEOVI_000649500</name>
</gene>
<proteinExistence type="predicted"/>
<evidence type="ECO:0000256" key="2">
    <source>
        <dbReference type="ARBA" id="ARBA00004609"/>
    </source>
</evidence>
<feature type="domain" description="Trypanosome variant surface glycoprotein B-type N-terminal" evidence="10">
    <location>
        <begin position="6"/>
        <end position="323"/>
    </location>
</feature>
<protein>
    <submittedName>
        <fullName evidence="11">Trypanosomal VSG domain/Trypanosome variant surface glycoprotein C-terminal domain containing protein, putative</fullName>
    </submittedName>
</protein>
<keyword evidence="4" id="KW-0336">GPI-anchor</keyword>
<evidence type="ECO:0000256" key="8">
    <source>
        <dbReference type="ARBA" id="ARBA00023288"/>
    </source>
</evidence>
<keyword evidence="3" id="KW-1003">Cell membrane</keyword>
<evidence type="ECO:0000256" key="3">
    <source>
        <dbReference type="ARBA" id="ARBA00022475"/>
    </source>
</evidence>
<evidence type="ECO:0000256" key="9">
    <source>
        <dbReference type="SAM" id="MobiDB-lite"/>
    </source>
</evidence>
<keyword evidence="6" id="KW-0472">Membrane</keyword>
<evidence type="ECO:0000256" key="6">
    <source>
        <dbReference type="ARBA" id="ARBA00023136"/>
    </source>
</evidence>
<dbReference type="AlphaFoldDB" id="A0A1G4I9E6"/>
<evidence type="ECO:0000256" key="5">
    <source>
        <dbReference type="ARBA" id="ARBA00022729"/>
    </source>
</evidence>
<evidence type="ECO:0000256" key="1">
    <source>
        <dbReference type="ARBA" id="ARBA00002523"/>
    </source>
</evidence>
<dbReference type="Proteomes" id="UP000195570">
    <property type="component" value="Unassembled WGS sequence"/>
</dbReference>
<keyword evidence="7" id="KW-0325">Glycoprotein</keyword>
<evidence type="ECO:0000256" key="7">
    <source>
        <dbReference type="ARBA" id="ARBA00023180"/>
    </source>
</evidence>
<evidence type="ECO:0000259" key="10">
    <source>
        <dbReference type="Pfam" id="PF13206"/>
    </source>
</evidence>
<dbReference type="GeneID" id="92380429"/>
<dbReference type="GO" id="GO:0005886">
    <property type="term" value="C:plasma membrane"/>
    <property type="evidence" value="ECO:0007669"/>
    <property type="project" value="UniProtKB-SubCell"/>
</dbReference>
<name>A0A1G4I9E6_TRYEQ</name>
<dbReference type="RefSeq" id="XP_067079734.1">
    <property type="nucleotide sequence ID" value="XM_067223633.1"/>
</dbReference>
<accession>A0A1G4I9E6</accession>
<keyword evidence="12" id="KW-1185">Reference proteome</keyword>
<reference evidence="11" key="1">
    <citation type="submission" date="2016-09" db="EMBL/GenBank/DDBJ databases">
        <authorList>
            <person name="Hebert L."/>
            <person name="Moumen B."/>
        </authorList>
    </citation>
    <scope>NUCLEOTIDE SEQUENCE [LARGE SCALE GENOMIC DNA]</scope>
    <source>
        <strain evidence="11">OVI</strain>
    </source>
</reference>
<feature type="region of interest" description="Disordered" evidence="9">
    <location>
        <begin position="131"/>
        <end position="161"/>
    </location>
</feature>
<evidence type="ECO:0000256" key="4">
    <source>
        <dbReference type="ARBA" id="ARBA00022622"/>
    </source>
</evidence>
<comment type="function">
    <text evidence="1">VSG forms a coat on the surface of the parasite. The trypanosome evades the immune response of the host by expressing a series of antigenically distinct VSGs from an estimated 1000 VSG genes.</text>
</comment>
<dbReference type="VEuPathDB" id="TriTrypDB:TEOVI_000649500"/>
<dbReference type="EMBL" id="CZPT02001017">
    <property type="protein sequence ID" value="SCU68602.1"/>
    <property type="molecule type" value="Genomic_DNA"/>
</dbReference>
<keyword evidence="5" id="KW-0732">Signal</keyword>
<dbReference type="Pfam" id="PF13206">
    <property type="entry name" value="VSG_B"/>
    <property type="match status" value="1"/>
</dbReference>
<keyword evidence="8" id="KW-0449">Lipoprotein</keyword>
<organism evidence="11 12">
    <name type="scientific">Trypanosoma equiperdum</name>
    <dbReference type="NCBI Taxonomy" id="5694"/>
    <lineage>
        <taxon>Eukaryota</taxon>
        <taxon>Discoba</taxon>
        <taxon>Euglenozoa</taxon>
        <taxon>Kinetoplastea</taxon>
        <taxon>Metakinetoplastina</taxon>
        <taxon>Trypanosomatida</taxon>
        <taxon>Trypanosomatidae</taxon>
        <taxon>Trypanosoma</taxon>
    </lineage>
</organism>
<comment type="caution">
    <text evidence="11">The sequence shown here is derived from an EMBL/GenBank/DDBJ whole genome shotgun (WGS) entry which is preliminary data.</text>
</comment>
<evidence type="ECO:0000313" key="11">
    <source>
        <dbReference type="EMBL" id="SCU68602.1"/>
    </source>
</evidence>
<dbReference type="GO" id="GO:0098552">
    <property type="term" value="C:side of membrane"/>
    <property type="evidence" value="ECO:0007669"/>
    <property type="project" value="UniProtKB-KW"/>
</dbReference>
<dbReference type="InterPro" id="IPR025932">
    <property type="entry name" value="Trypano_VSG_B_N_dom"/>
</dbReference>
<sequence>MFTGKLDEPAAVGAIYSLAAEIDALNLSTAPAELRDKAKESKTWETLDKGEKPTDQGEQKVWKEYYNFWAASKKQIKKKRVDYDACAATKLPPHAQAKLLVLVEIVYTCTKDASLGTYSQQQPVLQKESNQALYGQDSGDGENSAEVPANRKTECGSNTAGGKKAGQSLRLDMACLCAHSAATAVTQACCADCDTSGESEWNTAALEKAKFEHIKPLCRHYEPEMRLSTRNLNRATASLLTKIGGIQGSTAKMKYVLGALNGTCGERCTGKSDANAGLCVIYKEITAGKCKAPDINWLQAAKRAAQAADAVKTAEQRLDQIRAVLSILNVSAGLLNLEQTVNAALKAPPTTQRTTTDCTSHKTNTTCSADKNCKWTSTDKSDGDFCKPKTGTENTAVGIGEGAGGEATTSEKCKRKNWEMPARRLLNANGMKKNAKIPVFL</sequence>
<evidence type="ECO:0000313" key="12">
    <source>
        <dbReference type="Proteomes" id="UP000195570"/>
    </source>
</evidence>